<comment type="caution">
    <text evidence="1">The sequence shown here is derived from an EMBL/GenBank/DDBJ whole genome shotgun (WGS) entry which is preliminary data.</text>
</comment>
<evidence type="ECO:0000313" key="2">
    <source>
        <dbReference type="Proteomes" id="UP000299102"/>
    </source>
</evidence>
<protein>
    <submittedName>
        <fullName evidence="1">Uncharacterized protein</fullName>
    </submittedName>
</protein>
<sequence>MFILNVCDPFELLVACAEFREERRQLLELVGPELQAAYDDRRAVVTEERLPRGNQLECTVTAMRLIKIITDSGAQAGDETQSI</sequence>
<keyword evidence="2" id="KW-1185">Reference proteome</keyword>
<evidence type="ECO:0000313" key="1">
    <source>
        <dbReference type="EMBL" id="GBP59797.1"/>
    </source>
</evidence>
<proteinExistence type="predicted"/>
<organism evidence="1 2">
    <name type="scientific">Eumeta variegata</name>
    <name type="common">Bagworm moth</name>
    <name type="synonym">Eumeta japonica</name>
    <dbReference type="NCBI Taxonomy" id="151549"/>
    <lineage>
        <taxon>Eukaryota</taxon>
        <taxon>Metazoa</taxon>
        <taxon>Ecdysozoa</taxon>
        <taxon>Arthropoda</taxon>
        <taxon>Hexapoda</taxon>
        <taxon>Insecta</taxon>
        <taxon>Pterygota</taxon>
        <taxon>Neoptera</taxon>
        <taxon>Endopterygota</taxon>
        <taxon>Lepidoptera</taxon>
        <taxon>Glossata</taxon>
        <taxon>Ditrysia</taxon>
        <taxon>Tineoidea</taxon>
        <taxon>Psychidae</taxon>
        <taxon>Oiketicinae</taxon>
        <taxon>Eumeta</taxon>
    </lineage>
</organism>
<gene>
    <name evidence="1" type="ORF">EVAR_30066_1</name>
</gene>
<dbReference type="AlphaFoldDB" id="A0A4C1XBV3"/>
<accession>A0A4C1XBV3</accession>
<dbReference type="Proteomes" id="UP000299102">
    <property type="component" value="Unassembled WGS sequence"/>
</dbReference>
<dbReference type="EMBL" id="BGZK01000771">
    <property type="protein sequence ID" value="GBP59797.1"/>
    <property type="molecule type" value="Genomic_DNA"/>
</dbReference>
<reference evidence="1 2" key="1">
    <citation type="journal article" date="2019" name="Commun. Biol.">
        <title>The bagworm genome reveals a unique fibroin gene that provides high tensile strength.</title>
        <authorList>
            <person name="Kono N."/>
            <person name="Nakamura H."/>
            <person name="Ohtoshi R."/>
            <person name="Tomita M."/>
            <person name="Numata K."/>
            <person name="Arakawa K."/>
        </authorList>
    </citation>
    <scope>NUCLEOTIDE SEQUENCE [LARGE SCALE GENOMIC DNA]</scope>
</reference>
<name>A0A4C1XBV3_EUMVA</name>